<dbReference type="KEGG" id="fuv:JR347_16775"/>
<dbReference type="EMBL" id="CP070608">
    <property type="protein sequence ID" value="QSE97223.1"/>
    <property type="molecule type" value="Genomic_DNA"/>
</dbReference>
<reference evidence="2" key="1">
    <citation type="submission" date="2021-02" db="EMBL/GenBank/DDBJ databases">
        <title>Fulvivirga sp. S481 isolated from sea water.</title>
        <authorList>
            <person name="Bae S.S."/>
            <person name="Baek K."/>
        </authorList>
    </citation>
    <scope>NUCLEOTIDE SEQUENCE</scope>
    <source>
        <strain evidence="2">S481</strain>
    </source>
</reference>
<name>A0A974WGH8_9BACT</name>
<evidence type="ECO:0000313" key="2">
    <source>
        <dbReference type="EMBL" id="QSE97223.1"/>
    </source>
</evidence>
<dbReference type="Proteomes" id="UP000662783">
    <property type="component" value="Chromosome"/>
</dbReference>
<organism evidence="2 3">
    <name type="scientific">Fulvivirga lutea</name>
    <dbReference type="NCBI Taxonomy" id="2810512"/>
    <lineage>
        <taxon>Bacteria</taxon>
        <taxon>Pseudomonadati</taxon>
        <taxon>Bacteroidota</taxon>
        <taxon>Cytophagia</taxon>
        <taxon>Cytophagales</taxon>
        <taxon>Fulvivirgaceae</taxon>
        <taxon>Fulvivirga</taxon>
    </lineage>
</organism>
<dbReference type="RefSeq" id="WP_205721736.1">
    <property type="nucleotide sequence ID" value="NZ_CP070608.1"/>
</dbReference>
<sequence length="147" mass="16985">MKNKYFLSFLIAILTACGSNTQENNEESPDNNSSNTVTESVEKITEKKVEVIKIDSSKIIVYERDYSPEEIEGAWFSDPKENGHFYISDSVFYLHANETFPFWVTHDSLIINWGYDTVGYRITTRNDTLRLVPLNDLTEEGLFRIVD</sequence>
<feature type="region of interest" description="Disordered" evidence="1">
    <location>
        <begin position="21"/>
        <end position="40"/>
    </location>
</feature>
<accession>A0A974WGH8</accession>
<evidence type="ECO:0000313" key="3">
    <source>
        <dbReference type="Proteomes" id="UP000662783"/>
    </source>
</evidence>
<keyword evidence="3" id="KW-1185">Reference proteome</keyword>
<feature type="compositionally biased region" description="Low complexity" evidence="1">
    <location>
        <begin position="30"/>
        <end position="39"/>
    </location>
</feature>
<proteinExistence type="predicted"/>
<dbReference type="PROSITE" id="PS51257">
    <property type="entry name" value="PROKAR_LIPOPROTEIN"/>
    <property type="match status" value="1"/>
</dbReference>
<gene>
    <name evidence="2" type="ORF">JR347_16775</name>
</gene>
<protein>
    <submittedName>
        <fullName evidence="2">Uncharacterized protein</fullName>
    </submittedName>
</protein>
<evidence type="ECO:0000256" key="1">
    <source>
        <dbReference type="SAM" id="MobiDB-lite"/>
    </source>
</evidence>
<dbReference type="AlphaFoldDB" id="A0A974WGH8"/>